<dbReference type="EMBL" id="PFLI01000021">
    <property type="protein sequence ID" value="PIY72510.1"/>
    <property type="molecule type" value="Genomic_DNA"/>
</dbReference>
<dbReference type="Pfam" id="PF01541">
    <property type="entry name" value="GIY-YIG"/>
    <property type="match status" value="1"/>
</dbReference>
<gene>
    <name evidence="3" type="ORF">COY87_00615</name>
</gene>
<evidence type="ECO:0000259" key="2">
    <source>
        <dbReference type="PROSITE" id="PS50164"/>
    </source>
</evidence>
<name>A0A2M7QKX6_9BACT</name>
<dbReference type="CDD" id="cd10448">
    <property type="entry name" value="GIY-YIG_unchar_3"/>
    <property type="match status" value="1"/>
</dbReference>
<feature type="domain" description="GIY-YIG" evidence="2">
    <location>
        <begin position="3"/>
        <end position="78"/>
    </location>
</feature>
<dbReference type="SUPFAM" id="SSF82771">
    <property type="entry name" value="GIY-YIG endonuclease"/>
    <property type="match status" value="1"/>
</dbReference>
<keyword evidence="3" id="KW-0540">Nuclease</keyword>
<dbReference type="AlphaFoldDB" id="A0A2M7QKX6"/>
<dbReference type="PANTHER" id="PTHR34477">
    <property type="entry name" value="UPF0213 PROTEIN YHBQ"/>
    <property type="match status" value="1"/>
</dbReference>
<dbReference type="InterPro" id="IPR035901">
    <property type="entry name" value="GIY-YIG_endonuc_sf"/>
</dbReference>
<comment type="similarity">
    <text evidence="1">Belongs to the UPF0213 family.</text>
</comment>
<sequence>MIKGGFVYIMANNRPTLYTGVTNNLAKRIYQHKNKVGSWFTSTYNLNKLVYFEYFDTIEQAIIREKQIKDMNRKDKLLLIQKINPAFKDLHNKILDVSLR</sequence>
<protein>
    <submittedName>
        <fullName evidence="3">Endonuclease</fullName>
    </submittedName>
</protein>
<keyword evidence="3" id="KW-0378">Hydrolase</keyword>
<keyword evidence="3" id="KW-0255">Endonuclease</keyword>
<dbReference type="InterPro" id="IPR000305">
    <property type="entry name" value="GIY-YIG_endonuc"/>
</dbReference>
<dbReference type="PANTHER" id="PTHR34477:SF5">
    <property type="entry name" value="BSL5627 PROTEIN"/>
    <property type="match status" value="1"/>
</dbReference>
<dbReference type="GO" id="GO:0004519">
    <property type="term" value="F:endonuclease activity"/>
    <property type="evidence" value="ECO:0007669"/>
    <property type="project" value="UniProtKB-KW"/>
</dbReference>
<dbReference type="Proteomes" id="UP000229401">
    <property type="component" value="Unassembled WGS sequence"/>
</dbReference>
<accession>A0A2M7QKX6</accession>
<comment type="caution">
    <text evidence="3">The sequence shown here is derived from an EMBL/GenBank/DDBJ whole genome shotgun (WGS) entry which is preliminary data.</text>
</comment>
<evidence type="ECO:0000313" key="4">
    <source>
        <dbReference type="Proteomes" id="UP000229401"/>
    </source>
</evidence>
<reference evidence="4" key="1">
    <citation type="submission" date="2017-09" db="EMBL/GenBank/DDBJ databases">
        <title>Depth-based differentiation of microbial function through sediment-hosted aquifers and enrichment of novel symbionts in the deep terrestrial subsurface.</title>
        <authorList>
            <person name="Probst A.J."/>
            <person name="Ladd B."/>
            <person name="Jarett J.K."/>
            <person name="Geller-Mcgrath D.E."/>
            <person name="Sieber C.M.K."/>
            <person name="Emerson J.B."/>
            <person name="Anantharaman K."/>
            <person name="Thomas B.C."/>
            <person name="Malmstrom R."/>
            <person name="Stieglmeier M."/>
            <person name="Klingl A."/>
            <person name="Woyke T."/>
            <person name="Ryan C.M."/>
            <person name="Banfield J.F."/>
        </authorList>
    </citation>
    <scope>NUCLEOTIDE SEQUENCE [LARGE SCALE GENOMIC DNA]</scope>
</reference>
<evidence type="ECO:0000256" key="1">
    <source>
        <dbReference type="ARBA" id="ARBA00007435"/>
    </source>
</evidence>
<dbReference type="SMART" id="SM00465">
    <property type="entry name" value="GIYc"/>
    <property type="match status" value="1"/>
</dbReference>
<dbReference type="InterPro" id="IPR050190">
    <property type="entry name" value="UPF0213_domain"/>
</dbReference>
<dbReference type="PROSITE" id="PS50164">
    <property type="entry name" value="GIY_YIG"/>
    <property type="match status" value="1"/>
</dbReference>
<dbReference type="Gene3D" id="3.40.1440.10">
    <property type="entry name" value="GIY-YIG endonuclease"/>
    <property type="match status" value="1"/>
</dbReference>
<organism evidence="3 4">
    <name type="scientific">Candidatus Roizmanbacteria bacterium CG_4_10_14_0_8_um_filter_33_9</name>
    <dbReference type="NCBI Taxonomy" id="1974826"/>
    <lineage>
        <taxon>Bacteria</taxon>
        <taxon>Candidatus Roizmaniibacteriota</taxon>
    </lineage>
</organism>
<evidence type="ECO:0000313" key="3">
    <source>
        <dbReference type="EMBL" id="PIY72510.1"/>
    </source>
</evidence>
<proteinExistence type="inferred from homology"/>